<dbReference type="NCBIfam" id="NF002805">
    <property type="entry name" value="PRK02947.1"/>
    <property type="match status" value="1"/>
</dbReference>
<evidence type="ECO:0000313" key="3">
    <source>
        <dbReference type="Proteomes" id="UP000198778"/>
    </source>
</evidence>
<dbReference type="Gene3D" id="3.40.50.10490">
    <property type="entry name" value="Glucose-6-phosphate isomerase like protein, domain 1"/>
    <property type="match status" value="1"/>
</dbReference>
<accession>A0A1H0GDP3</accession>
<dbReference type="InterPro" id="IPR001347">
    <property type="entry name" value="SIS_dom"/>
</dbReference>
<protein>
    <submittedName>
        <fullName evidence="2">Uncharacterized protein, contains SIS (Sugar ISomerase) phosphosugar binding domain</fullName>
    </submittedName>
</protein>
<evidence type="ECO:0000313" key="2">
    <source>
        <dbReference type="EMBL" id="SDO04974.1"/>
    </source>
</evidence>
<dbReference type="EMBL" id="FNIL01000006">
    <property type="protein sequence ID" value="SDO04974.1"/>
    <property type="molecule type" value="Genomic_DNA"/>
</dbReference>
<dbReference type="Pfam" id="PF13580">
    <property type="entry name" value="SIS_2"/>
    <property type="match status" value="1"/>
</dbReference>
<dbReference type="OrthoDB" id="9805185at2"/>
<name>A0A1H0GDP3_9BACI</name>
<dbReference type="GO" id="GO:0097367">
    <property type="term" value="F:carbohydrate derivative binding"/>
    <property type="evidence" value="ECO:0007669"/>
    <property type="project" value="InterPro"/>
</dbReference>
<dbReference type="PROSITE" id="PS51464">
    <property type="entry name" value="SIS"/>
    <property type="match status" value="1"/>
</dbReference>
<keyword evidence="3" id="KW-1185">Reference proteome</keyword>
<evidence type="ECO:0000259" key="1">
    <source>
        <dbReference type="PROSITE" id="PS51464"/>
    </source>
</evidence>
<keyword evidence="2" id="KW-0413">Isomerase</keyword>
<dbReference type="RefSeq" id="WP_090842973.1">
    <property type="nucleotide sequence ID" value="NZ_FNIL01000006.1"/>
</dbReference>
<reference evidence="3" key="1">
    <citation type="submission" date="2016-10" db="EMBL/GenBank/DDBJ databases">
        <authorList>
            <person name="Varghese N."/>
            <person name="Submissions S."/>
        </authorList>
    </citation>
    <scope>NUCLEOTIDE SEQUENCE [LARGE SCALE GENOMIC DNA]</scope>
    <source>
        <strain evidence="3">CGMCC 1.10369</strain>
    </source>
</reference>
<dbReference type="GO" id="GO:1901135">
    <property type="term" value="P:carbohydrate derivative metabolic process"/>
    <property type="evidence" value="ECO:0007669"/>
    <property type="project" value="InterPro"/>
</dbReference>
<dbReference type="CDD" id="cd05013">
    <property type="entry name" value="SIS_RpiR"/>
    <property type="match status" value="1"/>
</dbReference>
<sequence>MFAEKYYKLIQEHITKAFEMNKTELWNLSKEIALSINEDQVLHMFGCGHSHMITEELFYRAGGLVPVSPILETSLMLHEGAIKSSKMEKMKGYASPILDNYHVREGEFIVIVSNSGTNNVPIEMALTAKERGLRVIALTSSNYGEEESKHQSGKKLIDIADWVIDNTLPKGDALVEVEERNIGMAPGSTIIGSFLMNTLVTMIVEQLLEQKKEVPVLVSGNVTGGMEKNEKYLEKYRSKIKHL</sequence>
<feature type="domain" description="SIS" evidence="1">
    <location>
        <begin position="32"/>
        <end position="213"/>
    </location>
</feature>
<gene>
    <name evidence="2" type="ORF">SAMN04488053_10668</name>
</gene>
<dbReference type="Proteomes" id="UP000198778">
    <property type="component" value="Unassembled WGS sequence"/>
</dbReference>
<proteinExistence type="predicted"/>
<dbReference type="InterPro" id="IPR046348">
    <property type="entry name" value="SIS_dom_sf"/>
</dbReference>
<dbReference type="GO" id="GO:0016853">
    <property type="term" value="F:isomerase activity"/>
    <property type="evidence" value="ECO:0007669"/>
    <property type="project" value="UniProtKB-KW"/>
</dbReference>
<dbReference type="SUPFAM" id="SSF53697">
    <property type="entry name" value="SIS domain"/>
    <property type="match status" value="1"/>
</dbReference>
<organism evidence="2 3">
    <name type="scientific">Alkalicoccus daliensis</name>
    <dbReference type="NCBI Taxonomy" id="745820"/>
    <lineage>
        <taxon>Bacteria</taxon>
        <taxon>Bacillati</taxon>
        <taxon>Bacillota</taxon>
        <taxon>Bacilli</taxon>
        <taxon>Bacillales</taxon>
        <taxon>Bacillaceae</taxon>
        <taxon>Alkalicoccus</taxon>
    </lineage>
</organism>
<dbReference type="STRING" id="745820.SAMN04488053_10668"/>
<dbReference type="InterPro" id="IPR035472">
    <property type="entry name" value="RpiR-like_SIS"/>
</dbReference>
<dbReference type="AlphaFoldDB" id="A0A1H0GDP3"/>